<name>A0A9W9Q192_9EURO</name>
<accession>A0A9W9Q192</accession>
<evidence type="ECO:0000256" key="1">
    <source>
        <dbReference type="SAM" id="MobiDB-lite"/>
    </source>
</evidence>
<sequence length="634" mass="71452">VRSLSQVSSRLHSAFIPLLYRKVKFRAASEFALNVIDIDTFFHLHQFSQDACYLQYVRELSIYAPIVLCRFNRCTYFNVFRSAADMRGISTLGTSNEAKAHEQFLDDMSRQLQLVQVRLKPHSLRSLQSSFILPSRLHSGFRWRLGTCLPPGFLDLGGYIDRYQNDLHHIALATDGSCPHSGNCLGGLSRLLSLKSVEWEGIQQRAELDILRSCILRNREHLVALSLGFIAPLATDNFYQDIFGVSLPDKSYNGSEYTPIYFPSLLTLSLSKAPLPRQLRPKGASMFGSLQSLTLRDCTSQLAFLDSFSCSQIAMQLLHFEFCSDGILDTYDDDRDLSPLVDFLLSLNGLKHLHLRLSDFTNTSQIQLAIEKHRPTLESFAYHERGLLPIDDEGVFEDIRDKTPAWLSCAPWTVRPYQLTALALSAGPSGLRSQLEPIARMSAIQVLHLRFSGSERTHRNIRAEIHTELSRKYQTRSNAASPDERFHQPASCSTSAADLSSRLGDHSYDSLIEHLDEFFISDKPSAPISEAEEFVDFADWAFGSKGLPALQILAFGDFSFEDRYQNQQFLMHRKCVNRTSTGKTCQGPFSDNTNDRNFCVADLVDPSCWDSSQVNGSNFLSICPESGLMDSPFE</sequence>
<dbReference type="Proteomes" id="UP001147746">
    <property type="component" value="Unassembled WGS sequence"/>
</dbReference>
<proteinExistence type="predicted"/>
<dbReference type="EMBL" id="JAPZBO010000004">
    <property type="protein sequence ID" value="KAJ5318300.1"/>
    <property type="molecule type" value="Genomic_DNA"/>
</dbReference>
<dbReference type="AlphaFoldDB" id="A0A9W9Q192"/>
<organism evidence="2 3">
    <name type="scientific">Penicillium atrosanguineum</name>
    <dbReference type="NCBI Taxonomy" id="1132637"/>
    <lineage>
        <taxon>Eukaryota</taxon>
        <taxon>Fungi</taxon>
        <taxon>Dikarya</taxon>
        <taxon>Ascomycota</taxon>
        <taxon>Pezizomycotina</taxon>
        <taxon>Eurotiomycetes</taxon>
        <taxon>Eurotiomycetidae</taxon>
        <taxon>Eurotiales</taxon>
        <taxon>Aspergillaceae</taxon>
        <taxon>Penicillium</taxon>
    </lineage>
</organism>
<comment type="caution">
    <text evidence="2">The sequence shown here is derived from an EMBL/GenBank/DDBJ whole genome shotgun (WGS) entry which is preliminary data.</text>
</comment>
<keyword evidence="3" id="KW-1185">Reference proteome</keyword>
<reference evidence="2" key="1">
    <citation type="submission" date="2022-12" db="EMBL/GenBank/DDBJ databases">
        <authorList>
            <person name="Petersen C."/>
        </authorList>
    </citation>
    <scope>NUCLEOTIDE SEQUENCE</scope>
    <source>
        <strain evidence="2">IBT 21472</strain>
    </source>
</reference>
<feature type="non-terminal residue" evidence="2">
    <location>
        <position position="634"/>
    </location>
</feature>
<reference evidence="2" key="2">
    <citation type="journal article" date="2023" name="IMA Fungus">
        <title>Comparative genomic study of the Penicillium genus elucidates a diverse pangenome and 15 lateral gene transfer events.</title>
        <authorList>
            <person name="Petersen C."/>
            <person name="Sorensen T."/>
            <person name="Nielsen M.R."/>
            <person name="Sondergaard T.E."/>
            <person name="Sorensen J.L."/>
            <person name="Fitzpatrick D.A."/>
            <person name="Frisvad J.C."/>
            <person name="Nielsen K.L."/>
        </authorList>
    </citation>
    <scope>NUCLEOTIDE SEQUENCE</scope>
    <source>
        <strain evidence="2">IBT 21472</strain>
    </source>
</reference>
<evidence type="ECO:0000313" key="2">
    <source>
        <dbReference type="EMBL" id="KAJ5318300.1"/>
    </source>
</evidence>
<protein>
    <submittedName>
        <fullName evidence="2">Uncharacterized protein</fullName>
    </submittedName>
</protein>
<gene>
    <name evidence="2" type="ORF">N7476_004720</name>
</gene>
<evidence type="ECO:0000313" key="3">
    <source>
        <dbReference type="Proteomes" id="UP001147746"/>
    </source>
</evidence>
<feature type="region of interest" description="Disordered" evidence="1">
    <location>
        <begin position="472"/>
        <end position="492"/>
    </location>
</feature>